<evidence type="ECO:0000256" key="7">
    <source>
        <dbReference type="ARBA" id="ARBA00023136"/>
    </source>
</evidence>
<feature type="transmembrane region" description="Helical" evidence="8">
    <location>
        <begin position="232"/>
        <end position="255"/>
    </location>
</feature>
<evidence type="ECO:0000256" key="1">
    <source>
        <dbReference type="ARBA" id="ARBA00004651"/>
    </source>
</evidence>
<dbReference type="PANTHER" id="PTHR36838:SF4">
    <property type="entry name" value="AUXIN EFFLUX CARRIER FAMILY PROTEIN"/>
    <property type="match status" value="1"/>
</dbReference>
<keyword evidence="5 8" id="KW-0812">Transmembrane</keyword>
<comment type="similarity">
    <text evidence="2">Belongs to the auxin efflux carrier (TC 2.A.69) family.</text>
</comment>
<dbReference type="Gene3D" id="1.20.1530.20">
    <property type="match status" value="1"/>
</dbReference>
<accession>A0A1H3R744</accession>
<feature type="transmembrane region" description="Helical" evidence="8">
    <location>
        <begin position="131"/>
        <end position="152"/>
    </location>
</feature>
<evidence type="ECO:0000256" key="2">
    <source>
        <dbReference type="ARBA" id="ARBA00010145"/>
    </source>
</evidence>
<keyword evidence="10" id="KW-1185">Reference proteome</keyword>
<dbReference type="RefSeq" id="WP_091731175.1">
    <property type="nucleotide sequence ID" value="NZ_FNQE01000025.1"/>
</dbReference>
<protein>
    <recommendedName>
        <fullName evidence="11">AEC family transporter</fullName>
    </recommendedName>
</protein>
<evidence type="ECO:0000256" key="4">
    <source>
        <dbReference type="ARBA" id="ARBA00022475"/>
    </source>
</evidence>
<dbReference type="Proteomes" id="UP000198625">
    <property type="component" value="Unassembled WGS sequence"/>
</dbReference>
<evidence type="ECO:0008006" key="11">
    <source>
        <dbReference type="Google" id="ProtNLM"/>
    </source>
</evidence>
<keyword evidence="6 8" id="KW-1133">Transmembrane helix</keyword>
<evidence type="ECO:0000256" key="3">
    <source>
        <dbReference type="ARBA" id="ARBA00022448"/>
    </source>
</evidence>
<feature type="transmembrane region" description="Helical" evidence="8">
    <location>
        <begin position="6"/>
        <end position="25"/>
    </location>
</feature>
<dbReference type="STRING" id="415015.SAMN05660462_02223"/>
<keyword evidence="4" id="KW-1003">Cell membrane</keyword>
<keyword evidence="7 8" id="KW-0472">Membrane</keyword>
<name>A0A1H3R744_9FIRM</name>
<comment type="subcellular location">
    <subcellularLocation>
        <location evidence="1">Cell membrane</location>
        <topology evidence="1">Multi-pass membrane protein</topology>
    </subcellularLocation>
</comment>
<feature type="transmembrane region" description="Helical" evidence="8">
    <location>
        <begin position="37"/>
        <end position="54"/>
    </location>
</feature>
<keyword evidence="3" id="KW-0813">Transport</keyword>
<proteinExistence type="inferred from homology"/>
<dbReference type="OrthoDB" id="9794315at2"/>
<dbReference type="Pfam" id="PF03547">
    <property type="entry name" value="Mem_trans"/>
    <property type="match status" value="2"/>
</dbReference>
<dbReference type="AlphaFoldDB" id="A0A1H3R744"/>
<feature type="transmembrane region" description="Helical" evidence="8">
    <location>
        <begin position="292"/>
        <end position="311"/>
    </location>
</feature>
<evidence type="ECO:0000256" key="8">
    <source>
        <dbReference type="SAM" id="Phobius"/>
    </source>
</evidence>
<reference evidence="10" key="1">
    <citation type="submission" date="2016-10" db="EMBL/GenBank/DDBJ databases">
        <authorList>
            <person name="Varghese N."/>
            <person name="Submissions S."/>
        </authorList>
    </citation>
    <scope>NUCLEOTIDE SEQUENCE [LARGE SCALE GENOMIC DNA]</scope>
    <source>
        <strain evidence="10">DSM 21650</strain>
    </source>
</reference>
<feature type="transmembrane region" description="Helical" evidence="8">
    <location>
        <begin position="66"/>
        <end position="87"/>
    </location>
</feature>
<dbReference type="InterPro" id="IPR004776">
    <property type="entry name" value="Mem_transp_PIN-like"/>
</dbReference>
<evidence type="ECO:0000313" key="10">
    <source>
        <dbReference type="Proteomes" id="UP000198625"/>
    </source>
</evidence>
<organism evidence="9 10">
    <name type="scientific">Proteiniborus ethanoligenes</name>
    <dbReference type="NCBI Taxonomy" id="415015"/>
    <lineage>
        <taxon>Bacteria</taxon>
        <taxon>Bacillati</taxon>
        <taxon>Bacillota</taxon>
        <taxon>Clostridia</taxon>
        <taxon>Eubacteriales</taxon>
        <taxon>Proteiniborus</taxon>
    </lineage>
</organism>
<feature type="transmembrane region" description="Helical" evidence="8">
    <location>
        <begin position="173"/>
        <end position="195"/>
    </location>
</feature>
<dbReference type="GO" id="GO:0055085">
    <property type="term" value="P:transmembrane transport"/>
    <property type="evidence" value="ECO:0007669"/>
    <property type="project" value="InterPro"/>
</dbReference>
<evidence type="ECO:0000313" key="9">
    <source>
        <dbReference type="EMBL" id="SDZ21068.1"/>
    </source>
</evidence>
<dbReference type="PANTHER" id="PTHR36838">
    <property type="entry name" value="AUXIN EFFLUX CARRIER FAMILY PROTEIN"/>
    <property type="match status" value="1"/>
</dbReference>
<dbReference type="GO" id="GO:0005886">
    <property type="term" value="C:plasma membrane"/>
    <property type="evidence" value="ECO:0007669"/>
    <property type="project" value="UniProtKB-SubCell"/>
</dbReference>
<dbReference type="InterPro" id="IPR038770">
    <property type="entry name" value="Na+/solute_symporter_sf"/>
</dbReference>
<evidence type="ECO:0000256" key="6">
    <source>
        <dbReference type="ARBA" id="ARBA00022989"/>
    </source>
</evidence>
<gene>
    <name evidence="9" type="ORF">SAMN05660462_02223</name>
</gene>
<evidence type="ECO:0000256" key="5">
    <source>
        <dbReference type="ARBA" id="ARBA00022692"/>
    </source>
</evidence>
<feature type="transmembrane region" description="Helical" evidence="8">
    <location>
        <begin position="261"/>
        <end position="280"/>
    </location>
</feature>
<sequence>MIFQNFIFSINAVFPVFIIIILGYVLKTKGITDEHSIKKMNTILFNIALPMLLFRDISRSNFNDFFNLKLLIFALVATLLSFILIWLGAELLIKEKSSIGAFVQGSFRSNYALIGLALASNIGGSDAVTKGALITAFVIPLYNILAVIVLTIRSEGNNKIGIKSTFTNIVKNPLIIGIVLGLPFCILGIRLPAVIETSVDYMARIATPIAMLAIGGTISLDQIKNKKMKLAMAAATIKIILLPIVFTPIAVLLGINGNALLVLYIMLGSPTAVSSYVMACNMNGDEELAADIFIITTLLSVFTFTIGIYIFKTFGLLV</sequence>
<dbReference type="EMBL" id="FNQE01000025">
    <property type="protein sequence ID" value="SDZ21068.1"/>
    <property type="molecule type" value="Genomic_DNA"/>
</dbReference>
<feature type="transmembrane region" description="Helical" evidence="8">
    <location>
        <begin position="201"/>
        <end position="220"/>
    </location>
</feature>